<reference evidence="1 2" key="1">
    <citation type="submission" date="2024-02" db="EMBL/GenBank/DDBJ databases">
        <title>Rhodopirellula caenicola NBRC 110016.</title>
        <authorList>
            <person name="Ichikawa N."/>
            <person name="Katano-Makiyama Y."/>
            <person name="Hidaka K."/>
        </authorList>
    </citation>
    <scope>NUCLEOTIDE SEQUENCE [LARGE SCALE GENOMIC DNA]</scope>
    <source>
        <strain evidence="1 2">NBRC 110016</strain>
    </source>
</reference>
<accession>A0ABP9VQF6</accession>
<gene>
    <name evidence="1" type="ORF">Rcae01_02870</name>
</gene>
<dbReference type="RefSeq" id="WP_345684279.1">
    <property type="nucleotide sequence ID" value="NZ_BAABRO010000005.1"/>
</dbReference>
<protein>
    <submittedName>
        <fullName evidence="1">Uncharacterized protein</fullName>
    </submittedName>
</protein>
<proteinExistence type="predicted"/>
<comment type="caution">
    <text evidence="1">The sequence shown here is derived from an EMBL/GenBank/DDBJ whole genome shotgun (WGS) entry which is preliminary data.</text>
</comment>
<keyword evidence="2" id="KW-1185">Reference proteome</keyword>
<dbReference type="Proteomes" id="UP001416858">
    <property type="component" value="Unassembled WGS sequence"/>
</dbReference>
<name>A0ABP9VQF6_9BACT</name>
<evidence type="ECO:0000313" key="1">
    <source>
        <dbReference type="EMBL" id="GAA5507414.1"/>
    </source>
</evidence>
<dbReference type="EMBL" id="BAABRO010000005">
    <property type="protein sequence ID" value="GAA5507414.1"/>
    <property type="molecule type" value="Genomic_DNA"/>
</dbReference>
<sequence length="91" mass="10508">MTNYLPHSSKKLAILQRREITLFKLIDEDAPHTKIVDAAKQVREARIRTIEARIASDGPRAGPNIHDRYIEFVRQMPLETILAYFGYSRGQ</sequence>
<evidence type="ECO:0000313" key="2">
    <source>
        <dbReference type="Proteomes" id="UP001416858"/>
    </source>
</evidence>
<organism evidence="1 2">
    <name type="scientific">Novipirellula caenicola</name>
    <dbReference type="NCBI Taxonomy" id="1536901"/>
    <lineage>
        <taxon>Bacteria</taxon>
        <taxon>Pseudomonadati</taxon>
        <taxon>Planctomycetota</taxon>
        <taxon>Planctomycetia</taxon>
        <taxon>Pirellulales</taxon>
        <taxon>Pirellulaceae</taxon>
        <taxon>Novipirellula</taxon>
    </lineage>
</organism>